<keyword evidence="2" id="KW-1185">Reference proteome</keyword>
<dbReference type="Gene3D" id="2.40.10.10">
    <property type="entry name" value="Trypsin-like serine proteases"/>
    <property type="match status" value="2"/>
</dbReference>
<name>A0A1I1MU04_9GAMM</name>
<dbReference type="InterPro" id="IPR009003">
    <property type="entry name" value="Peptidase_S1_PA"/>
</dbReference>
<dbReference type="STRING" id="1123010.SAMN02745724_02809"/>
<protein>
    <submittedName>
        <fullName evidence="1">Trypsin-like peptidase domain-containing protein</fullName>
    </submittedName>
</protein>
<dbReference type="EMBL" id="FOLO01000021">
    <property type="protein sequence ID" value="SFC88392.1"/>
    <property type="molecule type" value="Genomic_DNA"/>
</dbReference>
<reference evidence="1 2" key="1">
    <citation type="submission" date="2016-10" db="EMBL/GenBank/DDBJ databases">
        <authorList>
            <person name="de Groot N.N."/>
        </authorList>
    </citation>
    <scope>NUCLEOTIDE SEQUENCE [LARGE SCALE GENOMIC DNA]</scope>
    <source>
        <strain evidence="1 2">DSM 6059</strain>
    </source>
</reference>
<dbReference type="Pfam" id="PF13365">
    <property type="entry name" value="Trypsin_2"/>
    <property type="match status" value="1"/>
</dbReference>
<organism evidence="1 2">
    <name type="scientific">Pseudoalteromonas denitrificans DSM 6059</name>
    <dbReference type="NCBI Taxonomy" id="1123010"/>
    <lineage>
        <taxon>Bacteria</taxon>
        <taxon>Pseudomonadati</taxon>
        <taxon>Pseudomonadota</taxon>
        <taxon>Gammaproteobacteria</taxon>
        <taxon>Alteromonadales</taxon>
        <taxon>Pseudoalteromonadaceae</taxon>
        <taxon>Pseudoalteromonas</taxon>
    </lineage>
</organism>
<dbReference type="InterPro" id="IPR043504">
    <property type="entry name" value="Peptidase_S1_PA_chymotrypsin"/>
</dbReference>
<accession>A0A1I1MU04</accession>
<dbReference type="SUPFAM" id="SSF50494">
    <property type="entry name" value="Trypsin-like serine proteases"/>
    <property type="match status" value="1"/>
</dbReference>
<dbReference type="RefSeq" id="WP_177208048.1">
    <property type="nucleotide sequence ID" value="NZ_FOLO01000021.1"/>
</dbReference>
<gene>
    <name evidence="1" type="ORF">SAMN02745724_02809</name>
</gene>
<dbReference type="AlphaFoldDB" id="A0A1I1MU04"/>
<proteinExistence type="predicted"/>
<evidence type="ECO:0000313" key="2">
    <source>
        <dbReference type="Proteomes" id="UP000198862"/>
    </source>
</evidence>
<sequence length="538" mass="60429">MMSSVRVNAEFDPEVLSQSTVRILIKGKQGITGAATGFLWQTNTQIVTSLHVLSNDPNSKIIVEFGRLKRKAIVKAVLPSADLVLLEVKKPIAGWQPLLTFKEVKPKYKAEVSALGFNRGSIGMSTRELRKGFVTPEMLQVLLPPDAVKNIIRTSQLNIKLPIYYLDGSLLPGYSGSPIVNIQGELIGIGNGGLENGASSVSWVIPAANLNTLVKSKTSQLPKYQNELNEIFSVDKLSPEKGNTASLQSTPFDSNLSFLGSLFTNLFNHAFAKQNTEMPNKGDYLSPLTEVNYHQFNFIKVKSRTYEQLLTSSGTPTNMKHVFTLFNHVFHGYKVNYNKYVFDIYEDGRFGLNVVVPQGVELVVDQDEFLVAQGNMFCRICDYGIQYHARQLTHDAQQLIRKSPESFLNTVANQQWLDLNEEGDYGEYSDFRTIESFGGQRYVLRAAYSDFSEPFKNQFELNYLTAATNRDAWFQAQGILNRFDNNFFSSLNKYRGTDCTANNLPLTQATVCSDIETMFTVIISVHLTSFSNMFFPLR</sequence>
<evidence type="ECO:0000313" key="1">
    <source>
        <dbReference type="EMBL" id="SFC88392.1"/>
    </source>
</evidence>
<dbReference type="Proteomes" id="UP000198862">
    <property type="component" value="Unassembled WGS sequence"/>
</dbReference>